<feature type="compositionally biased region" description="Basic residues" evidence="1">
    <location>
        <begin position="142"/>
        <end position="155"/>
    </location>
</feature>
<feature type="compositionally biased region" description="Low complexity" evidence="1">
    <location>
        <begin position="130"/>
        <end position="141"/>
    </location>
</feature>
<sequence>MAPTPPFCLFLKLLRWLTRILGTVFFRSYGAWHRVISVCLRLCGLRVSRSQAKARYREETEAWTYASSIPAVQPGSSLHVQLPQTTSMASGTSSTIAHAPGPVANYVTPAILGSPVDPANDPALQTGTNSSQQASAQQLQLHRARAQSRSRRRRNSSPTRPLSPTPSSVPSVPLGMKRAAVKVMRIRPVTADVIMERRYSTKGEADWAMQYKDSDVVPPVERDFSEPCPDGWIRQVQAEGAPYYYHAEQRLFTDAELSGPNGSKDSEKITSVARNLRKKLVEQFSVQLTPNIELVVDFDRTTKEALYYFVDYTRRVMFWVHDFDHKRLFGNIKGVKKMSHIKYAVETQYCDTGPTSRIRTHCELYPHGRTIPIEALKVLRGTLIHANAEAITSDTSLAPFDIEELGRMLDLVDKMQEGAEEENPDVLCVIARLMRMFSHAKFVNFYGQVGARLNADQSVYAKTLEDEGSLGIILLNLTDIMLFGAASAHSAALKGIWVDHTVNFPRWKGFINKLLAEWNGFTIYSTVMLAVDVSFLAIPALADTSTDTSQEPAAIISIYMSLLCVVGSLIISVLLVGQIRGQEGESAKGAADFMRRMTQSMLGLEALAIMQSIPYALLIWGMLFFVLALSFVIFGSHKATTIALVSPGWVIITILSTWPLWGSQHYRSKSEFIYHTWLRALVPMVSLSTTRALVLKLLGWLSRCLKALSRPNEVVRRVFFVFLRLWRGLAKQANLAASVPGSIPYCASSAPGSTGPGGAFAPANVTYPPPPASNPPSSMNNSASRGQSTLAVIAAPSCMAATPQSATSNPPHGPQSAPLNVPLAVPSGGRVSTTSLRRPQSPGASSGLVLRPGAPEEIMDQSKVTGTQDHVIWSPGDMDYEDPGIPGWVRCTQPEGAAYFFNPTKRVLTEGIEASKLPKFVEIADSLLRQAKDLNMPSHSDVELVVAPIDNSSGVRDCIIYYFVDHQQQLLFWVHKYKLSNIFANVQGVEKKSHMKHAVTTQYWTHIELYPNNRILKAEHHKELKGVLIHASAEMITSNTSLAPFDSDELGKMLDLVDKLEGNIGQDEVHAMTVVARLMRLFSMYRRAPLSLPMDSSMIMLGHSKFINFYGQPGARLDSDQSVYTKLRGHETTSNLLWVADIFLFGS</sequence>
<feature type="region of interest" description="Disordered" evidence="1">
    <location>
        <begin position="116"/>
        <end position="174"/>
    </location>
</feature>
<feature type="signal peptide" evidence="3">
    <location>
        <begin position="1"/>
        <end position="22"/>
    </location>
</feature>
<feature type="compositionally biased region" description="Low complexity" evidence="1">
    <location>
        <begin position="156"/>
        <end position="174"/>
    </location>
</feature>
<feature type="region of interest" description="Disordered" evidence="1">
    <location>
        <begin position="801"/>
        <end position="853"/>
    </location>
</feature>
<organism evidence="4 5">
    <name type="scientific">Hydnomerulius pinastri MD-312</name>
    <dbReference type="NCBI Taxonomy" id="994086"/>
    <lineage>
        <taxon>Eukaryota</taxon>
        <taxon>Fungi</taxon>
        <taxon>Dikarya</taxon>
        <taxon>Basidiomycota</taxon>
        <taxon>Agaricomycotina</taxon>
        <taxon>Agaricomycetes</taxon>
        <taxon>Agaricomycetidae</taxon>
        <taxon>Boletales</taxon>
        <taxon>Boletales incertae sedis</taxon>
        <taxon>Leucogyrophana</taxon>
    </lineage>
</organism>
<keyword evidence="3" id="KW-0732">Signal</keyword>
<dbReference type="HOGENOM" id="CLU_277025_0_0_1"/>
<gene>
    <name evidence="4" type="ORF">HYDPIDRAFT_187562</name>
</gene>
<feature type="transmembrane region" description="Helical" evidence="2">
    <location>
        <begin position="554"/>
        <end position="576"/>
    </location>
</feature>
<keyword evidence="2" id="KW-1133">Transmembrane helix</keyword>
<feature type="transmembrane region" description="Helical" evidence="2">
    <location>
        <begin position="641"/>
        <end position="661"/>
    </location>
</feature>
<evidence type="ECO:0000313" key="4">
    <source>
        <dbReference type="EMBL" id="KIJ65228.1"/>
    </source>
</evidence>
<feature type="transmembrane region" description="Helical" evidence="2">
    <location>
        <begin position="613"/>
        <end position="634"/>
    </location>
</feature>
<accession>A0A0C9WB16</accession>
<protein>
    <recommendedName>
        <fullName evidence="6">WW domain-containing protein</fullName>
    </recommendedName>
</protein>
<evidence type="ECO:0000256" key="1">
    <source>
        <dbReference type="SAM" id="MobiDB-lite"/>
    </source>
</evidence>
<feature type="compositionally biased region" description="Low complexity" evidence="1">
    <location>
        <begin position="775"/>
        <end position="784"/>
    </location>
</feature>
<feature type="chain" id="PRO_5002205244" description="WW domain-containing protein" evidence="3">
    <location>
        <begin position="23"/>
        <end position="1147"/>
    </location>
</feature>
<name>A0A0C9WB16_9AGAM</name>
<evidence type="ECO:0000256" key="2">
    <source>
        <dbReference type="SAM" id="Phobius"/>
    </source>
</evidence>
<feature type="compositionally biased region" description="Polar residues" evidence="1">
    <location>
        <begin position="830"/>
        <end position="844"/>
    </location>
</feature>
<feature type="non-terminal residue" evidence="4">
    <location>
        <position position="1147"/>
    </location>
</feature>
<evidence type="ECO:0000256" key="3">
    <source>
        <dbReference type="SAM" id="SignalP"/>
    </source>
</evidence>
<dbReference type="AlphaFoldDB" id="A0A0C9WB16"/>
<reference evidence="4 5" key="1">
    <citation type="submission" date="2014-04" db="EMBL/GenBank/DDBJ databases">
        <title>Evolutionary Origins and Diversification of the Mycorrhizal Mutualists.</title>
        <authorList>
            <consortium name="DOE Joint Genome Institute"/>
            <consortium name="Mycorrhizal Genomics Consortium"/>
            <person name="Kohler A."/>
            <person name="Kuo A."/>
            <person name="Nagy L.G."/>
            <person name="Floudas D."/>
            <person name="Copeland A."/>
            <person name="Barry K.W."/>
            <person name="Cichocki N."/>
            <person name="Veneault-Fourrey C."/>
            <person name="LaButti K."/>
            <person name="Lindquist E.A."/>
            <person name="Lipzen A."/>
            <person name="Lundell T."/>
            <person name="Morin E."/>
            <person name="Murat C."/>
            <person name="Riley R."/>
            <person name="Ohm R."/>
            <person name="Sun H."/>
            <person name="Tunlid A."/>
            <person name="Henrissat B."/>
            <person name="Grigoriev I.V."/>
            <person name="Hibbett D.S."/>
            <person name="Martin F."/>
        </authorList>
    </citation>
    <scope>NUCLEOTIDE SEQUENCE [LARGE SCALE GENOMIC DNA]</scope>
    <source>
        <strain evidence="4 5">MD-312</strain>
    </source>
</reference>
<keyword evidence="5" id="KW-1185">Reference proteome</keyword>
<keyword evidence="2" id="KW-0812">Transmembrane</keyword>
<evidence type="ECO:0008006" key="6">
    <source>
        <dbReference type="Google" id="ProtNLM"/>
    </source>
</evidence>
<feature type="transmembrane region" description="Helical" evidence="2">
    <location>
        <begin position="521"/>
        <end position="542"/>
    </location>
</feature>
<dbReference type="OrthoDB" id="2657661at2759"/>
<dbReference type="Proteomes" id="UP000053820">
    <property type="component" value="Unassembled WGS sequence"/>
</dbReference>
<dbReference type="EMBL" id="KN839844">
    <property type="protein sequence ID" value="KIJ65228.1"/>
    <property type="molecule type" value="Genomic_DNA"/>
</dbReference>
<feature type="region of interest" description="Disordered" evidence="1">
    <location>
        <begin position="761"/>
        <end position="786"/>
    </location>
</feature>
<evidence type="ECO:0000313" key="5">
    <source>
        <dbReference type="Proteomes" id="UP000053820"/>
    </source>
</evidence>
<keyword evidence="2" id="KW-0472">Membrane</keyword>
<proteinExistence type="predicted"/>